<evidence type="ECO:0000313" key="3">
    <source>
        <dbReference type="Proteomes" id="UP000522313"/>
    </source>
</evidence>
<dbReference type="InterPro" id="IPR013797">
    <property type="entry name" value="Maltooligo_trehalose_synth_4"/>
</dbReference>
<dbReference type="CDD" id="cd11336">
    <property type="entry name" value="AmyAc_MTSase"/>
    <property type="match status" value="1"/>
</dbReference>
<dbReference type="Gene3D" id="3.30.1590.10">
    <property type="entry name" value="Maltooligosyl trehalose synthase, domain 2"/>
    <property type="match status" value="1"/>
</dbReference>
<sequence>MTPPRATYRFQFHKDFTFADAEALVPYLDDLGISHVYASPVTTAAPGSTHGYDVVDPTTINPELGGEAAFRSLVAALRARDMGIIIDIVPNHMGVAGDSNAWWQDVLTHGPDSAHAAVFDIDWRERIVLPVLGAPLSEALANGDLTLERHDGRLTIVAYGEHRFPVRDADQDTAGTLPLEELLARQHYRLAYWRVANDELNWRRFFSINELAGVRIEDPAVFEKTHALYFRLHDEGLIDGVRVDHVDGLTDPIGYCRALRARLGDNAWIVIEKILASGEPQPLGWGVDGTSGYDFMEQVASLLHDPAGAEPLGSLWEEISGRSASFEPEEFQARQDLLSWQFSGQLDACVAAFHAVAPEGITAAMLRRAIERLLWVFPVYRTYGPDAPASDAAIRAEARARVAELIPPGETHVVDLVLAWLAGDGPAETAEAVRRFQQLSAPIAAKAVEDTGFYRYGRLLSRNDVGFDAERMGITPGDFHALMEARARDVPHAMLTTATHDHKRGEDTRARLAAISAHPEAWRAAALAWLERDDGGVDDADRYMLFQTLVGAWPESGATADFVERVTAWQQKALREAKLRSSWEAPDEDYEAGAAALVEALPGDAEALALIARTVAMLEATAQDNALAQVLLRYTVPGVPDLYQGTEFADLSLVDPDNRRPVDYDARRAALAGDAPAKLRLIADLLRLRRDDPALFADGDYAPAQVDGPDAARLLAFERRHDGRVLRVAVALGGRRPSGDTRIVFASGHRTDAATLFGSEAIWYERG</sequence>
<dbReference type="Gene3D" id="1.10.10.470">
    <property type="entry name" value="Maltooligosyl trehalose synthase, domain 4"/>
    <property type="match status" value="1"/>
</dbReference>
<dbReference type="Gene3D" id="1.10.150.200">
    <property type="entry name" value="Maltooligosyl trehalose synthase, domain 3"/>
    <property type="match status" value="1"/>
</dbReference>
<dbReference type="Pfam" id="PF00128">
    <property type="entry name" value="Alpha-amylase"/>
    <property type="match status" value="1"/>
</dbReference>
<dbReference type="AlphaFoldDB" id="A0A7X0MPC5"/>
<dbReference type="Proteomes" id="UP000522313">
    <property type="component" value="Unassembled WGS sequence"/>
</dbReference>
<comment type="caution">
    <text evidence="2">The sequence shown here is derived from an EMBL/GenBank/DDBJ whole genome shotgun (WGS) entry which is preliminary data.</text>
</comment>
<dbReference type="InterPro" id="IPR006047">
    <property type="entry name" value="GH13_cat_dom"/>
</dbReference>
<dbReference type="GO" id="GO:0005992">
    <property type="term" value="P:trehalose biosynthetic process"/>
    <property type="evidence" value="ECO:0007669"/>
    <property type="project" value="TreeGrafter"/>
</dbReference>
<dbReference type="PANTHER" id="PTHR10357:SF216">
    <property type="entry name" value="MALTOOLIGOSYL TREHALOSE SYNTHASE-RELATED"/>
    <property type="match status" value="1"/>
</dbReference>
<dbReference type="InterPro" id="IPR017853">
    <property type="entry name" value="GH"/>
</dbReference>
<reference evidence="2 3" key="2">
    <citation type="submission" date="2020-08" db="EMBL/GenBank/DDBJ databases">
        <authorList>
            <person name="Partida-Martinez L."/>
            <person name="Huntemann M."/>
            <person name="Clum A."/>
            <person name="Wang J."/>
            <person name="Palaniappan K."/>
            <person name="Ritter S."/>
            <person name="Chen I.-M."/>
            <person name="Stamatis D."/>
            <person name="Reddy T."/>
            <person name="O'Malley R."/>
            <person name="Daum C."/>
            <person name="Shapiro N."/>
            <person name="Ivanova N."/>
            <person name="Kyrpides N."/>
            <person name="Woyke T."/>
        </authorList>
    </citation>
    <scope>NUCLEOTIDE SEQUENCE [LARGE SCALE GENOMIC DNA]</scope>
    <source>
        <strain evidence="2 3">AS3.13</strain>
    </source>
</reference>
<accession>A0A7X0MPC5</accession>
<dbReference type="GO" id="GO:0016798">
    <property type="term" value="F:hydrolase activity, acting on glycosyl bonds"/>
    <property type="evidence" value="ECO:0007669"/>
    <property type="project" value="UniProtKB-KW"/>
</dbReference>
<reference evidence="2 3" key="1">
    <citation type="submission" date="2020-08" db="EMBL/GenBank/DDBJ databases">
        <title>The Agave Microbiome: Exploring the role of microbial communities in plant adaptations to desert environments.</title>
        <authorList>
            <person name="Partida-Martinez L.P."/>
        </authorList>
    </citation>
    <scope>NUCLEOTIDE SEQUENCE [LARGE SCALE GENOMIC DNA]</scope>
    <source>
        <strain evidence="2 3">AS3.13</strain>
    </source>
</reference>
<gene>
    <name evidence="2" type="ORF">F4693_003315</name>
</gene>
<dbReference type="EC" id="5.4.99.15" evidence="2"/>
<dbReference type="RefSeq" id="WP_184507865.1">
    <property type="nucleotide sequence ID" value="NZ_JACHBT010000021.1"/>
</dbReference>
<dbReference type="SMART" id="SM00642">
    <property type="entry name" value="Aamy"/>
    <property type="match status" value="1"/>
</dbReference>
<dbReference type="EMBL" id="JACHBT010000021">
    <property type="protein sequence ID" value="MBB6506314.1"/>
    <property type="molecule type" value="Genomic_DNA"/>
</dbReference>
<dbReference type="InterPro" id="IPR012767">
    <property type="entry name" value="Trehalose_TreY"/>
</dbReference>
<proteinExistence type="predicted"/>
<organism evidence="2 3">
    <name type="scientific">Sphingomonas endophytica</name>
    <dbReference type="NCBI Taxonomy" id="869719"/>
    <lineage>
        <taxon>Bacteria</taxon>
        <taxon>Pseudomonadati</taxon>
        <taxon>Pseudomonadota</taxon>
        <taxon>Alphaproteobacteria</taxon>
        <taxon>Sphingomonadales</taxon>
        <taxon>Sphingomonadaceae</taxon>
        <taxon>Sphingomonas</taxon>
    </lineage>
</organism>
<dbReference type="GO" id="GO:0030980">
    <property type="term" value="P:alpha-glucan catabolic process"/>
    <property type="evidence" value="ECO:0007669"/>
    <property type="project" value="TreeGrafter"/>
</dbReference>
<feature type="domain" description="Glycosyl hydrolase family 13 catalytic" evidence="1">
    <location>
        <begin position="7"/>
        <end position="689"/>
    </location>
</feature>
<dbReference type="Gene3D" id="3.20.20.80">
    <property type="entry name" value="Glycosidases"/>
    <property type="match status" value="1"/>
</dbReference>
<dbReference type="PANTHER" id="PTHR10357">
    <property type="entry name" value="ALPHA-AMYLASE FAMILY MEMBER"/>
    <property type="match status" value="1"/>
</dbReference>
<name>A0A7X0MPC5_9SPHN</name>
<keyword evidence="2" id="KW-0413">Isomerase</keyword>
<evidence type="ECO:0000259" key="1">
    <source>
        <dbReference type="SMART" id="SM00642"/>
    </source>
</evidence>
<dbReference type="SUPFAM" id="SSF51445">
    <property type="entry name" value="(Trans)glycosidases"/>
    <property type="match status" value="1"/>
</dbReference>
<protein>
    <submittedName>
        <fullName evidence="2">(1-&gt;4)-alpha-D-glucan 1-alpha-D-glucosylmutase</fullName>
        <ecNumber evidence="2">5.4.99.15</ecNumber>
    </submittedName>
</protein>
<evidence type="ECO:0000313" key="2">
    <source>
        <dbReference type="EMBL" id="MBB6506314.1"/>
    </source>
</evidence>
<dbReference type="NCBIfam" id="TIGR02401">
    <property type="entry name" value="trehalose_TreY"/>
    <property type="match status" value="1"/>
</dbReference>
<dbReference type="GO" id="GO:0047470">
    <property type="term" value="F:(1,4)-alpha-D-glucan 1-alpha-D-glucosylmutase activity"/>
    <property type="evidence" value="ECO:0007669"/>
    <property type="project" value="UniProtKB-EC"/>
</dbReference>